<gene>
    <name evidence="5" type="ORF">JG687_00005847</name>
</gene>
<name>A0A8T1UPK5_9STRA</name>
<dbReference type="PANTHER" id="PTHR12802:SF155">
    <property type="entry name" value="DEUBIQUITINASE MYSM1"/>
    <property type="match status" value="1"/>
</dbReference>
<dbReference type="VEuPathDB" id="FungiDB:PC110_g12159"/>
<comment type="caution">
    <text evidence="5">The sequence shown here is derived from an EMBL/GenBank/DDBJ whole genome shotgun (WGS) entry which is preliminary data.</text>
</comment>
<keyword evidence="2" id="KW-1133">Transmembrane helix</keyword>
<dbReference type="PANTHER" id="PTHR12802">
    <property type="entry name" value="SWI/SNF COMPLEX-RELATED"/>
    <property type="match status" value="1"/>
</dbReference>
<evidence type="ECO:0008006" key="7">
    <source>
        <dbReference type="Google" id="ProtNLM"/>
    </source>
</evidence>
<dbReference type="Proteomes" id="UP000688947">
    <property type="component" value="Unassembled WGS sequence"/>
</dbReference>
<accession>A0A8T1UPK5</accession>
<organism evidence="5 6">
    <name type="scientific">Phytophthora cactorum</name>
    <dbReference type="NCBI Taxonomy" id="29920"/>
    <lineage>
        <taxon>Eukaryota</taxon>
        <taxon>Sar</taxon>
        <taxon>Stramenopiles</taxon>
        <taxon>Oomycota</taxon>
        <taxon>Peronosporomycetes</taxon>
        <taxon>Peronosporales</taxon>
        <taxon>Peronosporaceae</taxon>
        <taxon>Phytophthora</taxon>
    </lineage>
</organism>
<evidence type="ECO:0000313" key="6">
    <source>
        <dbReference type="Proteomes" id="UP000688947"/>
    </source>
</evidence>
<proteinExistence type="predicted"/>
<sequence>MLLQGALRGHESLMPMCSHAPPPADALLFPPPGKELQSSISKNTKAHKKPETFTLATLIEELNSSSVAAVGATSAVVAKGGATSKQQQFQTASKYAKKLAPVLAAGGVVGAIAMGPAAGVLAGLNMLVASVGAETVMAGIGLTASAAAAATVSHQSKVKAAHRRKEQLRKGEWAMEICWNCKKNFDGGPSDEACRKDAEFLRRFQLPDPRHLEENDGTEALTTSCASQETRPDDAEVYRFLFGIFASPSELLGQMNVQLCEAFRKRFAARHQKKMRRPSFTGNASAESGAARAMAKDTLQDTKMYVAHVLGATLQCCPSLASTPEAVSSCTLAVERIVYDDIHAMVFSEFQRAFKDADTSFADNLADIRREQKYHSSALLQLPQGSGNLQNSVLAEDLQKAEAKMVSMMQETSSPLLKLVLLCDAFRSICCFAEKLHQSASNADIRNVLWRFQPLAAILVNGKHLRPPLIPTPSCSCVVRTQHFSTYPHGASLLSTYQHYVHLSPLTMITGLWSQEEHAKFLVAIKLYPHGPWRKVAAYIGTRSIRQVQTHAQKYHEKVVRRMRGLHKGRRSSGRKEHRIDDDLLAACKVGEGFGVVLPNRVEAATPSPQQQPSAPVCELMVPLLLDSMPGSTSPGGVDSNGITDTVIDSMDSMDSVIPGQLPTIDESLDFLIERLSRAGNETVKIQL</sequence>
<dbReference type="PROSITE" id="PS51294">
    <property type="entry name" value="HTH_MYB"/>
    <property type="match status" value="1"/>
</dbReference>
<keyword evidence="2" id="KW-0812">Transmembrane</keyword>
<evidence type="ECO:0000256" key="1">
    <source>
        <dbReference type="ARBA" id="ARBA00023242"/>
    </source>
</evidence>
<protein>
    <recommendedName>
        <fullName evidence="7">Myb domain</fullName>
    </recommendedName>
</protein>
<evidence type="ECO:0000313" key="5">
    <source>
        <dbReference type="EMBL" id="KAG6964668.1"/>
    </source>
</evidence>
<dbReference type="Pfam" id="PF00249">
    <property type="entry name" value="Myb_DNA-binding"/>
    <property type="match status" value="1"/>
</dbReference>
<feature type="domain" description="HTH myb-type" evidence="4">
    <location>
        <begin position="511"/>
        <end position="560"/>
    </location>
</feature>
<evidence type="ECO:0000259" key="4">
    <source>
        <dbReference type="PROSITE" id="PS51294"/>
    </source>
</evidence>
<dbReference type="InterPro" id="IPR001005">
    <property type="entry name" value="SANT/Myb"/>
</dbReference>
<dbReference type="InterPro" id="IPR017930">
    <property type="entry name" value="Myb_dom"/>
</dbReference>
<reference evidence="5" key="1">
    <citation type="submission" date="2021-01" db="EMBL/GenBank/DDBJ databases">
        <title>Phytophthora aleatoria, a newly-described species from Pinus radiata is distinct from Phytophthora cactorum isolates based on comparative genomics.</title>
        <authorList>
            <person name="Mcdougal R."/>
            <person name="Panda P."/>
            <person name="Williams N."/>
            <person name="Studholme D.J."/>
        </authorList>
    </citation>
    <scope>NUCLEOTIDE SEQUENCE</scope>
    <source>
        <strain evidence="5">NZFS 3830</strain>
    </source>
</reference>
<keyword evidence="1" id="KW-0539">Nucleus</keyword>
<dbReference type="VEuPathDB" id="FungiDB:PC110_g12158"/>
<feature type="transmembrane region" description="Helical" evidence="2">
    <location>
        <begin position="102"/>
        <end position="124"/>
    </location>
</feature>
<dbReference type="CDD" id="cd00167">
    <property type="entry name" value="SANT"/>
    <property type="match status" value="1"/>
</dbReference>
<dbReference type="SMART" id="SM00717">
    <property type="entry name" value="SANT"/>
    <property type="match status" value="1"/>
</dbReference>
<dbReference type="OrthoDB" id="10264848at2759"/>
<dbReference type="EMBL" id="JAENGZ010000226">
    <property type="protein sequence ID" value="KAG6964668.1"/>
    <property type="molecule type" value="Genomic_DNA"/>
</dbReference>
<dbReference type="AlphaFoldDB" id="A0A8T1UPK5"/>
<keyword evidence="2" id="KW-0472">Membrane</keyword>
<dbReference type="PROSITE" id="PS50090">
    <property type="entry name" value="MYB_LIKE"/>
    <property type="match status" value="1"/>
</dbReference>
<evidence type="ECO:0000256" key="2">
    <source>
        <dbReference type="SAM" id="Phobius"/>
    </source>
</evidence>
<feature type="domain" description="Myb-like" evidence="3">
    <location>
        <begin position="511"/>
        <end position="556"/>
    </location>
</feature>
<evidence type="ECO:0000259" key="3">
    <source>
        <dbReference type="PROSITE" id="PS50090"/>
    </source>
</evidence>